<keyword evidence="1" id="KW-0418">Kinase</keyword>
<accession>A0A2Z7AF62</accession>
<protein>
    <submittedName>
        <fullName evidence="1">Cysteine-rich receptor-like protein kinase 32</fullName>
    </submittedName>
</protein>
<gene>
    <name evidence="1" type="ORF">F511_15001</name>
</gene>
<keyword evidence="1" id="KW-0808">Transferase</keyword>
<dbReference type="Proteomes" id="UP000250235">
    <property type="component" value="Unassembled WGS sequence"/>
</dbReference>
<name>A0A2Z7AF62_9LAMI</name>
<dbReference type="AlphaFoldDB" id="A0A2Z7AF62"/>
<reference evidence="1 2" key="1">
    <citation type="journal article" date="2015" name="Proc. Natl. Acad. Sci. U.S.A.">
        <title>The resurrection genome of Boea hygrometrica: A blueprint for survival of dehydration.</title>
        <authorList>
            <person name="Xiao L."/>
            <person name="Yang G."/>
            <person name="Zhang L."/>
            <person name="Yang X."/>
            <person name="Zhao S."/>
            <person name="Ji Z."/>
            <person name="Zhou Q."/>
            <person name="Hu M."/>
            <person name="Wang Y."/>
            <person name="Chen M."/>
            <person name="Xu Y."/>
            <person name="Jin H."/>
            <person name="Xiao X."/>
            <person name="Hu G."/>
            <person name="Bao F."/>
            <person name="Hu Y."/>
            <person name="Wan P."/>
            <person name="Li L."/>
            <person name="Deng X."/>
            <person name="Kuang T."/>
            <person name="Xiang C."/>
            <person name="Zhu J.K."/>
            <person name="Oliver M.J."/>
            <person name="He Y."/>
        </authorList>
    </citation>
    <scope>NUCLEOTIDE SEQUENCE [LARGE SCALE GENOMIC DNA]</scope>
    <source>
        <strain evidence="2">cv. XS01</strain>
    </source>
</reference>
<evidence type="ECO:0000313" key="2">
    <source>
        <dbReference type="Proteomes" id="UP000250235"/>
    </source>
</evidence>
<keyword evidence="1" id="KW-0675">Receptor</keyword>
<dbReference type="GO" id="GO:0016301">
    <property type="term" value="F:kinase activity"/>
    <property type="evidence" value="ECO:0007669"/>
    <property type="project" value="UniProtKB-KW"/>
</dbReference>
<proteinExistence type="predicted"/>
<keyword evidence="2" id="KW-1185">Reference proteome</keyword>
<sequence length="140" mass="16200">MEPEDFEKEVFTKDVKGSKVYFKIYGKDNRRSIFISVISAVGVFERDQQIVCDQQMNCLRNSADRFLESNQQRLDKSKRQRIDWNRRFSRCFLQSISADRLFFDSLFISADGYSKLQSADDVNQQVGAGATAEERTAGEM</sequence>
<evidence type="ECO:0000313" key="1">
    <source>
        <dbReference type="EMBL" id="KZV17604.1"/>
    </source>
</evidence>
<organism evidence="1 2">
    <name type="scientific">Dorcoceras hygrometricum</name>
    <dbReference type="NCBI Taxonomy" id="472368"/>
    <lineage>
        <taxon>Eukaryota</taxon>
        <taxon>Viridiplantae</taxon>
        <taxon>Streptophyta</taxon>
        <taxon>Embryophyta</taxon>
        <taxon>Tracheophyta</taxon>
        <taxon>Spermatophyta</taxon>
        <taxon>Magnoliopsida</taxon>
        <taxon>eudicotyledons</taxon>
        <taxon>Gunneridae</taxon>
        <taxon>Pentapetalae</taxon>
        <taxon>asterids</taxon>
        <taxon>lamiids</taxon>
        <taxon>Lamiales</taxon>
        <taxon>Gesneriaceae</taxon>
        <taxon>Didymocarpoideae</taxon>
        <taxon>Trichosporeae</taxon>
        <taxon>Loxocarpinae</taxon>
        <taxon>Dorcoceras</taxon>
    </lineage>
</organism>
<dbReference type="EMBL" id="KV018125">
    <property type="protein sequence ID" value="KZV17604.1"/>
    <property type="molecule type" value="Genomic_DNA"/>
</dbReference>